<accession>A0A133ZPJ6</accession>
<organism evidence="1 2">
    <name type="scientific">Lachnoanaerobaculum saburreum</name>
    <dbReference type="NCBI Taxonomy" id="467210"/>
    <lineage>
        <taxon>Bacteria</taxon>
        <taxon>Bacillati</taxon>
        <taxon>Bacillota</taxon>
        <taxon>Clostridia</taxon>
        <taxon>Lachnospirales</taxon>
        <taxon>Lachnospiraceae</taxon>
        <taxon>Lachnoanaerobaculum</taxon>
    </lineage>
</organism>
<gene>
    <name evidence="1" type="ORF">HMPREF1866_01435</name>
</gene>
<evidence type="ECO:0000313" key="2">
    <source>
        <dbReference type="Proteomes" id="UP000070394"/>
    </source>
</evidence>
<dbReference type="AlphaFoldDB" id="A0A133ZPJ6"/>
<reference evidence="2" key="1">
    <citation type="submission" date="2016-01" db="EMBL/GenBank/DDBJ databases">
        <authorList>
            <person name="Mitreva M."/>
            <person name="Pepin K.H."/>
            <person name="Mihindukulasuriya K.A."/>
            <person name="Fulton R."/>
            <person name="Fronick C."/>
            <person name="O'Laughlin M."/>
            <person name="Miner T."/>
            <person name="Herter B."/>
            <person name="Rosa B.A."/>
            <person name="Cordes M."/>
            <person name="Tomlinson C."/>
            <person name="Wollam A."/>
            <person name="Palsikar V.B."/>
            <person name="Mardis E.R."/>
            <person name="Wilson R.K."/>
        </authorList>
    </citation>
    <scope>NUCLEOTIDE SEQUENCE [LARGE SCALE GENOMIC DNA]</scope>
    <source>
        <strain evidence="2">DNF00896</strain>
    </source>
</reference>
<protein>
    <submittedName>
        <fullName evidence="1">Uncharacterized protein</fullName>
    </submittedName>
</protein>
<proteinExistence type="predicted"/>
<dbReference type="EMBL" id="LSDA01000091">
    <property type="protein sequence ID" value="KXB57353.1"/>
    <property type="molecule type" value="Genomic_DNA"/>
</dbReference>
<name>A0A133ZPJ6_9FIRM</name>
<comment type="caution">
    <text evidence="1">The sequence shown here is derived from an EMBL/GenBank/DDBJ whole genome shotgun (WGS) entry which is preliminary data.</text>
</comment>
<evidence type="ECO:0000313" key="1">
    <source>
        <dbReference type="EMBL" id="KXB57353.1"/>
    </source>
</evidence>
<keyword evidence="2" id="KW-1185">Reference proteome</keyword>
<dbReference type="RefSeq" id="WP_060931194.1">
    <property type="nucleotide sequence ID" value="NZ_KQ959828.1"/>
</dbReference>
<dbReference type="OrthoDB" id="1630406at2"/>
<dbReference type="PATRIC" id="fig|467210.3.peg.1425"/>
<sequence>MENIEIFENACNYFSDNIVKFKDILTEKVDALKDKEWVFEKGNIKVFKADETGRKKRCKVSIGYCLKVEITEADALTTWDEFNMFFKETYVADIERISNNEELGRYEFIAKNTLGDEVRCSIYLANEWNIAQICILGYVSGRYKKADLK</sequence>
<dbReference type="Proteomes" id="UP000070394">
    <property type="component" value="Unassembled WGS sequence"/>
</dbReference>
<dbReference type="STRING" id="467210.HMPREF1866_01435"/>